<accession>E4XQM7</accession>
<dbReference type="Proteomes" id="UP000001307">
    <property type="component" value="Unassembled WGS sequence"/>
</dbReference>
<sequence>MIFSLSDMIRTIHLSAFIRSLLATKNGPSDTSPIVISSLTDKSPEPPTGKQSSKTCTEKISD</sequence>
<evidence type="ECO:0000313" key="3">
    <source>
        <dbReference type="Proteomes" id="UP000001307"/>
    </source>
</evidence>
<gene>
    <name evidence="2" type="ORF">GSOID_T00017980001</name>
</gene>
<evidence type="ECO:0000313" key="2">
    <source>
        <dbReference type="EMBL" id="CBY12113.1"/>
    </source>
</evidence>
<keyword evidence="3" id="KW-1185">Reference proteome</keyword>
<protein>
    <submittedName>
        <fullName evidence="2">Uncharacterized protein</fullName>
    </submittedName>
</protein>
<organism evidence="2">
    <name type="scientific">Oikopleura dioica</name>
    <name type="common">Tunicate</name>
    <dbReference type="NCBI Taxonomy" id="34765"/>
    <lineage>
        <taxon>Eukaryota</taxon>
        <taxon>Metazoa</taxon>
        <taxon>Chordata</taxon>
        <taxon>Tunicata</taxon>
        <taxon>Appendicularia</taxon>
        <taxon>Copelata</taxon>
        <taxon>Oikopleuridae</taxon>
        <taxon>Oikopleura</taxon>
    </lineage>
</organism>
<feature type="compositionally biased region" description="Polar residues" evidence="1">
    <location>
        <begin position="26"/>
        <end position="41"/>
    </location>
</feature>
<feature type="region of interest" description="Disordered" evidence="1">
    <location>
        <begin position="25"/>
        <end position="62"/>
    </location>
</feature>
<dbReference type="AlphaFoldDB" id="E4XQM7"/>
<proteinExistence type="predicted"/>
<dbReference type="EMBL" id="FN653106">
    <property type="protein sequence ID" value="CBY12113.1"/>
    <property type="molecule type" value="Genomic_DNA"/>
</dbReference>
<evidence type="ECO:0000256" key="1">
    <source>
        <dbReference type="SAM" id="MobiDB-lite"/>
    </source>
</evidence>
<name>E4XQM7_OIKDI</name>
<reference evidence="2" key="1">
    <citation type="journal article" date="2010" name="Science">
        <title>Plasticity of animal genome architecture unmasked by rapid evolution of a pelagic tunicate.</title>
        <authorList>
            <person name="Denoeud F."/>
            <person name="Henriet S."/>
            <person name="Mungpakdee S."/>
            <person name="Aury J.M."/>
            <person name="Da Silva C."/>
            <person name="Brinkmann H."/>
            <person name="Mikhaleva J."/>
            <person name="Olsen L.C."/>
            <person name="Jubin C."/>
            <person name="Canestro C."/>
            <person name="Bouquet J.M."/>
            <person name="Danks G."/>
            <person name="Poulain J."/>
            <person name="Campsteijn C."/>
            <person name="Adamski M."/>
            <person name="Cross I."/>
            <person name="Yadetie F."/>
            <person name="Muffato M."/>
            <person name="Louis A."/>
            <person name="Butcher S."/>
            <person name="Tsagkogeorga G."/>
            <person name="Konrad A."/>
            <person name="Singh S."/>
            <person name="Jensen M.F."/>
            <person name="Cong E.H."/>
            <person name="Eikeseth-Otteraa H."/>
            <person name="Noel B."/>
            <person name="Anthouard V."/>
            <person name="Porcel B.M."/>
            <person name="Kachouri-Lafond R."/>
            <person name="Nishino A."/>
            <person name="Ugolini M."/>
            <person name="Chourrout P."/>
            <person name="Nishida H."/>
            <person name="Aasland R."/>
            <person name="Huzurbazar S."/>
            <person name="Westhof E."/>
            <person name="Delsuc F."/>
            <person name="Lehrach H."/>
            <person name="Reinhardt R."/>
            <person name="Weissenbach J."/>
            <person name="Roy S.W."/>
            <person name="Artiguenave F."/>
            <person name="Postlethwait J.H."/>
            <person name="Manak J.R."/>
            <person name="Thompson E.M."/>
            <person name="Jaillon O."/>
            <person name="Du Pasquier L."/>
            <person name="Boudinot P."/>
            <person name="Liberles D.A."/>
            <person name="Volff J.N."/>
            <person name="Philippe H."/>
            <person name="Lenhard B."/>
            <person name="Roest Crollius H."/>
            <person name="Wincker P."/>
            <person name="Chourrout D."/>
        </authorList>
    </citation>
    <scope>NUCLEOTIDE SEQUENCE [LARGE SCALE GENOMIC DNA]</scope>
</reference>
<dbReference type="InParanoid" id="E4XQM7"/>